<dbReference type="RefSeq" id="XP_028884673.1">
    <property type="nucleotide sequence ID" value="XM_029024270.1"/>
</dbReference>
<feature type="compositionally biased region" description="Pro residues" evidence="3">
    <location>
        <begin position="108"/>
        <end position="120"/>
    </location>
</feature>
<reference evidence="5 6" key="1">
    <citation type="submission" date="2017-03" db="EMBL/GenBank/DDBJ databases">
        <title>An alternative strategy for trypanosome survival in the mammalian bloodstream revealed through genome and transcriptome analysis of the ubiquitous bovine parasite Trypanosoma (Megatrypanum) theileri.</title>
        <authorList>
            <person name="Kelly S."/>
            <person name="Ivens A."/>
            <person name="Mott A."/>
            <person name="O'Neill E."/>
            <person name="Emms D."/>
            <person name="Macleod O."/>
            <person name="Voorheis P."/>
            <person name="Matthews J."/>
            <person name="Matthews K."/>
            <person name="Carrington M."/>
        </authorList>
    </citation>
    <scope>NUCLEOTIDE SEQUENCE [LARGE SCALE GENOMIC DNA]</scope>
    <source>
        <strain evidence="5">Edinburgh</strain>
    </source>
</reference>
<gene>
    <name evidence="5" type="ORF">TM35_000084050</name>
</gene>
<feature type="compositionally biased region" description="Basic and acidic residues" evidence="3">
    <location>
        <begin position="95"/>
        <end position="106"/>
    </location>
</feature>
<dbReference type="SUPFAM" id="SSF54928">
    <property type="entry name" value="RNA-binding domain, RBD"/>
    <property type="match status" value="1"/>
</dbReference>
<evidence type="ECO:0000259" key="4">
    <source>
        <dbReference type="PROSITE" id="PS50102"/>
    </source>
</evidence>
<dbReference type="InterPro" id="IPR052462">
    <property type="entry name" value="SLIRP/GR-RBP-like"/>
</dbReference>
<proteinExistence type="predicted"/>
<evidence type="ECO:0000256" key="3">
    <source>
        <dbReference type="SAM" id="MobiDB-lite"/>
    </source>
</evidence>
<dbReference type="SMART" id="SM00360">
    <property type="entry name" value="RRM"/>
    <property type="match status" value="1"/>
</dbReference>
<evidence type="ECO:0000256" key="1">
    <source>
        <dbReference type="ARBA" id="ARBA00022884"/>
    </source>
</evidence>
<feature type="domain" description="RRM" evidence="4">
    <location>
        <begin position="6"/>
        <end position="86"/>
    </location>
</feature>
<dbReference type="GO" id="GO:0003723">
    <property type="term" value="F:RNA binding"/>
    <property type="evidence" value="ECO:0007669"/>
    <property type="project" value="UniProtKB-UniRule"/>
</dbReference>
<evidence type="ECO:0000256" key="2">
    <source>
        <dbReference type="PROSITE-ProRule" id="PRU00176"/>
    </source>
</evidence>
<keyword evidence="1 2" id="KW-0694">RNA-binding</keyword>
<dbReference type="PANTHER" id="PTHR48027">
    <property type="entry name" value="HETEROGENEOUS NUCLEAR RIBONUCLEOPROTEIN 87F-RELATED"/>
    <property type="match status" value="1"/>
</dbReference>
<keyword evidence="6" id="KW-1185">Reference proteome</keyword>
<dbReference type="Pfam" id="PF00076">
    <property type="entry name" value="RRM_1"/>
    <property type="match status" value="1"/>
</dbReference>
<dbReference type="FunFam" id="3.30.70.330:FF:000686">
    <property type="entry name" value="RNA-binding protein, putative"/>
    <property type="match status" value="1"/>
</dbReference>
<comment type="caution">
    <text evidence="5">The sequence shown here is derived from an EMBL/GenBank/DDBJ whole genome shotgun (WGS) entry which is preliminary data.</text>
</comment>
<dbReference type="OrthoDB" id="439808at2759"/>
<dbReference type="PROSITE" id="PS50102">
    <property type="entry name" value="RRM"/>
    <property type="match status" value="1"/>
</dbReference>
<feature type="region of interest" description="Disordered" evidence="3">
    <location>
        <begin position="95"/>
        <end position="120"/>
    </location>
</feature>
<dbReference type="AlphaFoldDB" id="A0A1X0P102"/>
<dbReference type="EMBL" id="NBCO01000008">
    <property type="protein sequence ID" value="ORC90607.1"/>
    <property type="molecule type" value="Genomic_DNA"/>
</dbReference>
<dbReference type="InterPro" id="IPR035979">
    <property type="entry name" value="RBD_domain_sf"/>
</dbReference>
<evidence type="ECO:0000313" key="6">
    <source>
        <dbReference type="Proteomes" id="UP000192257"/>
    </source>
</evidence>
<dbReference type="GeneID" id="39984050"/>
<accession>A0A1X0P102</accession>
<dbReference type="InterPro" id="IPR012677">
    <property type="entry name" value="Nucleotide-bd_a/b_plait_sf"/>
</dbReference>
<protein>
    <submittedName>
        <fullName evidence="5">RNA-binding protein</fullName>
    </submittedName>
</protein>
<name>A0A1X0P102_9TRYP</name>
<dbReference type="VEuPathDB" id="TriTrypDB:TM35_000084050"/>
<dbReference type="Proteomes" id="UP000192257">
    <property type="component" value="Unassembled WGS sequence"/>
</dbReference>
<organism evidence="5 6">
    <name type="scientific">Trypanosoma theileri</name>
    <dbReference type="NCBI Taxonomy" id="67003"/>
    <lineage>
        <taxon>Eukaryota</taxon>
        <taxon>Discoba</taxon>
        <taxon>Euglenozoa</taxon>
        <taxon>Kinetoplastea</taxon>
        <taxon>Metakinetoplastina</taxon>
        <taxon>Trypanosomatida</taxon>
        <taxon>Trypanosomatidae</taxon>
        <taxon>Trypanosoma</taxon>
    </lineage>
</organism>
<dbReference type="InterPro" id="IPR000504">
    <property type="entry name" value="RRM_dom"/>
</dbReference>
<dbReference type="Gene3D" id="3.30.70.330">
    <property type="match status" value="1"/>
</dbReference>
<sequence length="120" mass="13566">MPQGRARLFVGQLNFEATEEDVCALFDFYGNVLHVNILRDKTSNRSKGSAFVEYGSTEEADCAIMALHNRYNMERDKPLQVSYCGKSDVISDFGREHAMQLHRENDVNPPPPPPPARTTH</sequence>
<evidence type="ECO:0000313" key="5">
    <source>
        <dbReference type="EMBL" id="ORC90607.1"/>
    </source>
</evidence>